<keyword evidence="2" id="KW-1185">Reference proteome</keyword>
<dbReference type="HOGENOM" id="CLU_2564527_0_0_1"/>
<dbReference type="EMBL" id="KN818226">
    <property type="protein sequence ID" value="KIL69260.1"/>
    <property type="molecule type" value="Genomic_DNA"/>
</dbReference>
<accession>A0A0C2T0D1</accession>
<feature type="non-terminal residue" evidence="1">
    <location>
        <position position="83"/>
    </location>
</feature>
<evidence type="ECO:0000313" key="2">
    <source>
        <dbReference type="Proteomes" id="UP000054549"/>
    </source>
</evidence>
<dbReference type="InParanoid" id="A0A0C2T0D1"/>
<dbReference type="AlphaFoldDB" id="A0A0C2T0D1"/>
<evidence type="ECO:0000313" key="1">
    <source>
        <dbReference type="EMBL" id="KIL69260.1"/>
    </source>
</evidence>
<reference evidence="1 2" key="1">
    <citation type="submission" date="2014-04" db="EMBL/GenBank/DDBJ databases">
        <title>Evolutionary Origins and Diversification of the Mycorrhizal Mutualists.</title>
        <authorList>
            <consortium name="DOE Joint Genome Institute"/>
            <consortium name="Mycorrhizal Genomics Consortium"/>
            <person name="Kohler A."/>
            <person name="Kuo A."/>
            <person name="Nagy L.G."/>
            <person name="Floudas D."/>
            <person name="Copeland A."/>
            <person name="Barry K.W."/>
            <person name="Cichocki N."/>
            <person name="Veneault-Fourrey C."/>
            <person name="LaButti K."/>
            <person name="Lindquist E.A."/>
            <person name="Lipzen A."/>
            <person name="Lundell T."/>
            <person name="Morin E."/>
            <person name="Murat C."/>
            <person name="Riley R."/>
            <person name="Ohm R."/>
            <person name="Sun H."/>
            <person name="Tunlid A."/>
            <person name="Henrissat B."/>
            <person name="Grigoriev I.V."/>
            <person name="Hibbett D.S."/>
            <person name="Martin F."/>
        </authorList>
    </citation>
    <scope>NUCLEOTIDE SEQUENCE [LARGE SCALE GENOMIC DNA]</scope>
    <source>
        <strain evidence="1 2">Koide BX008</strain>
    </source>
</reference>
<gene>
    <name evidence="1" type="ORF">M378DRAFT_157513</name>
</gene>
<protein>
    <submittedName>
        <fullName evidence="1">Uncharacterized protein</fullName>
    </submittedName>
</protein>
<dbReference type="Proteomes" id="UP000054549">
    <property type="component" value="Unassembled WGS sequence"/>
</dbReference>
<name>A0A0C2T0D1_AMAMK</name>
<sequence length="83" mass="9687">MAWYSGRVGSDANRRWVRENEGTGHAFRWLNRMQTKRPSTLLILDAVEEQEWEGAVVLELRHAEQRRKKHTSIITFIAVPEIG</sequence>
<proteinExistence type="predicted"/>
<organism evidence="1 2">
    <name type="scientific">Amanita muscaria (strain Koide BX008)</name>
    <dbReference type="NCBI Taxonomy" id="946122"/>
    <lineage>
        <taxon>Eukaryota</taxon>
        <taxon>Fungi</taxon>
        <taxon>Dikarya</taxon>
        <taxon>Basidiomycota</taxon>
        <taxon>Agaricomycotina</taxon>
        <taxon>Agaricomycetes</taxon>
        <taxon>Agaricomycetidae</taxon>
        <taxon>Agaricales</taxon>
        <taxon>Pluteineae</taxon>
        <taxon>Amanitaceae</taxon>
        <taxon>Amanita</taxon>
    </lineage>
</organism>